<gene>
    <name evidence="2" type="ORF">JI746_12835</name>
</gene>
<keyword evidence="1" id="KW-0472">Membrane</keyword>
<sequence length="186" mass="21531">MRLLSDPDLLYPLCLVVIALVIAGVLWRIRWLRARRLARRRAAGYQLIDCLKAYTSWIDWHRDEGVQQQTPQDSALPATLAQAVEIKDEHFPELTALMQQLLRTHHELMHYLREENALRMAKVAPLRAHYADPRYHNLRDRQDAALDSLFMRCRQLIGDSGQEWQRTRSDFSFSGDATGLSSQPPA</sequence>
<keyword evidence="3" id="KW-1185">Reference proteome</keyword>
<reference evidence="2 3" key="1">
    <citation type="journal article" date="2017" name="Int. J. Syst. Evol. Microbiol.">
        <title>Ramlibacter alkalitolerans sp. nov., alkali-tolerant bacterium isolated from soil of ginseng.</title>
        <authorList>
            <person name="Lee D.H."/>
            <person name="Cha C.J."/>
        </authorList>
    </citation>
    <scope>NUCLEOTIDE SEQUENCE [LARGE SCALE GENOMIC DNA]</scope>
    <source>
        <strain evidence="2 3">KACC 19305</strain>
    </source>
</reference>
<comment type="caution">
    <text evidence="2">The sequence shown here is derived from an EMBL/GenBank/DDBJ whole genome shotgun (WGS) entry which is preliminary data.</text>
</comment>
<keyword evidence="1" id="KW-0812">Transmembrane</keyword>
<evidence type="ECO:0000313" key="2">
    <source>
        <dbReference type="EMBL" id="MBL0425992.1"/>
    </source>
</evidence>
<dbReference type="EMBL" id="JAEQND010000006">
    <property type="protein sequence ID" value="MBL0425992.1"/>
    <property type="molecule type" value="Genomic_DNA"/>
</dbReference>
<keyword evidence="1" id="KW-1133">Transmembrane helix</keyword>
<accession>A0ABS1JP09</accession>
<evidence type="ECO:0000256" key="1">
    <source>
        <dbReference type="SAM" id="Phobius"/>
    </source>
</evidence>
<protein>
    <recommendedName>
        <fullName evidence="4">DUF2489 domain-containing protein</fullName>
    </recommendedName>
</protein>
<name>A0ABS1JP09_9BURK</name>
<organism evidence="2 3">
    <name type="scientific">Ramlibacter alkalitolerans</name>
    <dbReference type="NCBI Taxonomy" id="2039631"/>
    <lineage>
        <taxon>Bacteria</taxon>
        <taxon>Pseudomonadati</taxon>
        <taxon>Pseudomonadota</taxon>
        <taxon>Betaproteobacteria</taxon>
        <taxon>Burkholderiales</taxon>
        <taxon>Comamonadaceae</taxon>
        <taxon>Ramlibacter</taxon>
    </lineage>
</organism>
<dbReference type="RefSeq" id="WP_201689936.1">
    <property type="nucleotide sequence ID" value="NZ_JAEQND010000006.1"/>
</dbReference>
<feature type="transmembrane region" description="Helical" evidence="1">
    <location>
        <begin position="12"/>
        <end position="31"/>
    </location>
</feature>
<proteinExistence type="predicted"/>
<evidence type="ECO:0008006" key="4">
    <source>
        <dbReference type="Google" id="ProtNLM"/>
    </source>
</evidence>
<evidence type="ECO:0000313" key="3">
    <source>
        <dbReference type="Proteomes" id="UP000622707"/>
    </source>
</evidence>
<dbReference type="Proteomes" id="UP000622707">
    <property type="component" value="Unassembled WGS sequence"/>
</dbReference>